<feature type="region of interest" description="Disordered" evidence="1">
    <location>
        <begin position="1"/>
        <end position="26"/>
    </location>
</feature>
<keyword evidence="2" id="KW-1185">Reference proteome</keyword>
<accession>A0A915IEG5</accession>
<sequence>MKAEIGTANGPILMNQAAPDATGPRSPKLFNRHFDCRCSMNRSQKHYGNCIPSADHQLQSTMLVPNKFVSFQPLQLNSLPHPQPRTKMLLEQLIKCWDRDREERQSPQGPEEYESNIQYQVPGQ</sequence>
<dbReference type="AlphaFoldDB" id="A0A915IEG5"/>
<dbReference type="WBParaSite" id="nRc.2.0.1.t12193-RA">
    <property type="protein sequence ID" value="nRc.2.0.1.t12193-RA"/>
    <property type="gene ID" value="nRc.2.0.1.g12193"/>
</dbReference>
<organism evidence="2 3">
    <name type="scientific">Romanomermis culicivorax</name>
    <name type="common">Nematode worm</name>
    <dbReference type="NCBI Taxonomy" id="13658"/>
    <lineage>
        <taxon>Eukaryota</taxon>
        <taxon>Metazoa</taxon>
        <taxon>Ecdysozoa</taxon>
        <taxon>Nematoda</taxon>
        <taxon>Enoplea</taxon>
        <taxon>Dorylaimia</taxon>
        <taxon>Mermithida</taxon>
        <taxon>Mermithoidea</taxon>
        <taxon>Mermithidae</taxon>
        <taxon>Romanomermis</taxon>
    </lineage>
</organism>
<evidence type="ECO:0000256" key="1">
    <source>
        <dbReference type="SAM" id="MobiDB-lite"/>
    </source>
</evidence>
<feature type="compositionally biased region" description="Polar residues" evidence="1">
    <location>
        <begin position="115"/>
        <end position="124"/>
    </location>
</feature>
<proteinExistence type="predicted"/>
<feature type="region of interest" description="Disordered" evidence="1">
    <location>
        <begin position="100"/>
        <end position="124"/>
    </location>
</feature>
<reference evidence="3" key="1">
    <citation type="submission" date="2022-11" db="UniProtKB">
        <authorList>
            <consortium name="WormBaseParasite"/>
        </authorList>
    </citation>
    <scope>IDENTIFICATION</scope>
</reference>
<name>A0A915IEG5_ROMCU</name>
<evidence type="ECO:0000313" key="3">
    <source>
        <dbReference type="WBParaSite" id="nRc.2.0.1.t12193-RA"/>
    </source>
</evidence>
<dbReference type="Proteomes" id="UP000887565">
    <property type="component" value="Unplaced"/>
</dbReference>
<evidence type="ECO:0000313" key="2">
    <source>
        <dbReference type="Proteomes" id="UP000887565"/>
    </source>
</evidence>
<protein>
    <submittedName>
        <fullName evidence="3">Uncharacterized protein</fullName>
    </submittedName>
</protein>